<dbReference type="PANTHER" id="PTHR42760">
    <property type="entry name" value="SHORT-CHAIN DEHYDROGENASES/REDUCTASES FAMILY MEMBER"/>
    <property type="match status" value="1"/>
</dbReference>
<sequence>MNGHVAMVTGGGTGLGRRFAAVLAQAGATVILCGRRVDKLEETAAAIRERNGEAHCIAMDVADADSVTGAFAQALEIGPVSVLLNNAGVASEPMLLDLPEETWDTVMDINLKGAWLVARAAARQMIDAGSGGSIVNISSILGSSVQKGTGAYAAAKAGLLHLNRAMALEWARYSIRVNAIAPGYYHTDIAGDYLDSDSGRQMLRRIPQRRLGSPEELDGVLLLLASNALSYMTGSVVTVDGGLSLSII</sequence>
<evidence type="ECO:0000256" key="1">
    <source>
        <dbReference type="ARBA" id="ARBA00006484"/>
    </source>
</evidence>
<dbReference type="EMBL" id="QRAN01000006">
    <property type="protein sequence ID" value="RLQ22380.1"/>
    <property type="molecule type" value="Genomic_DNA"/>
</dbReference>
<dbReference type="Gene3D" id="3.40.50.720">
    <property type="entry name" value="NAD(P)-binding Rossmann-like Domain"/>
    <property type="match status" value="1"/>
</dbReference>
<feature type="domain" description="Ketoreductase" evidence="3">
    <location>
        <begin position="4"/>
        <end position="183"/>
    </location>
</feature>
<dbReference type="PROSITE" id="PS00061">
    <property type="entry name" value="ADH_SHORT"/>
    <property type="match status" value="1"/>
</dbReference>
<accession>A0A3L7E0Q7</accession>
<keyword evidence="5" id="KW-1185">Reference proteome</keyword>
<protein>
    <submittedName>
        <fullName evidence="4">SDR family oxidoreductase</fullName>
    </submittedName>
</protein>
<dbReference type="Proteomes" id="UP000265509">
    <property type="component" value="Unassembled WGS sequence"/>
</dbReference>
<dbReference type="InterPro" id="IPR002347">
    <property type="entry name" value="SDR_fam"/>
</dbReference>
<evidence type="ECO:0000256" key="2">
    <source>
        <dbReference type="ARBA" id="ARBA00023002"/>
    </source>
</evidence>
<dbReference type="InterPro" id="IPR036291">
    <property type="entry name" value="NAD(P)-bd_dom_sf"/>
</dbReference>
<dbReference type="SMART" id="SM00822">
    <property type="entry name" value="PKS_KR"/>
    <property type="match status" value="1"/>
</dbReference>
<proteinExistence type="inferred from homology"/>
<comment type="similarity">
    <text evidence="1">Belongs to the short-chain dehydrogenases/reductases (SDR) family.</text>
</comment>
<evidence type="ECO:0000313" key="4">
    <source>
        <dbReference type="EMBL" id="RLQ22380.1"/>
    </source>
</evidence>
<dbReference type="PRINTS" id="PR00081">
    <property type="entry name" value="GDHRDH"/>
</dbReference>
<dbReference type="FunFam" id="3.40.50.720:FF:000084">
    <property type="entry name" value="Short-chain dehydrogenase reductase"/>
    <property type="match status" value="1"/>
</dbReference>
<dbReference type="PRINTS" id="PR00080">
    <property type="entry name" value="SDRFAMILY"/>
</dbReference>
<dbReference type="AlphaFoldDB" id="A0A3L7E0Q7"/>
<dbReference type="InterPro" id="IPR020904">
    <property type="entry name" value="Sc_DH/Rdtase_CS"/>
</dbReference>
<name>A0A3L7E0Q7_9GAMM</name>
<evidence type="ECO:0000313" key="5">
    <source>
        <dbReference type="Proteomes" id="UP000265509"/>
    </source>
</evidence>
<dbReference type="Pfam" id="PF13561">
    <property type="entry name" value="adh_short_C2"/>
    <property type="match status" value="1"/>
</dbReference>
<dbReference type="SUPFAM" id="SSF51735">
    <property type="entry name" value="NAD(P)-binding Rossmann-fold domains"/>
    <property type="match status" value="1"/>
</dbReference>
<reference evidence="4 5" key="1">
    <citation type="submission" date="2018-07" db="EMBL/GenBank/DDBJ databases">
        <title>Halioglobus sp. genome submission.</title>
        <authorList>
            <person name="Ye M.-Q."/>
            <person name="Du Z.-J."/>
        </authorList>
    </citation>
    <scope>NUCLEOTIDE SEQUENCE [LARGE SCALE GENOMIC DNA]</scope>
    <source>
        <strain evidence="4 5">U0301</strain>
    </source>
</reference>
<organism evidence="4 5">
    <name type="scientific">Seongchinamella sediminis</name>
    <dbReference type="NCBI Taxonomy" id="2283635"/>
    <lineage>
        <taxon>Bacteria</taxon>
        <taxon>Pseudomonadati</taxon>
        <taxon>Pseudomonadota</taxon>
        <taxon>Gammaproteobacteria</taxon>
        <taxon>Cellvibrionales</taxon>
        <taxon>Halieaceae</taxon>
        <taxon>Seongchinamella</taxon>
    </lineage>
</organism>
<comment type="caution">
    <text evidence="4">The sequence shown here is derived from an EMBL/GenBank/DDBJ whole genome shotgun (WGS) entry which is preliminary data.</text>
</comment>
<evidence type="ECO:0000259" key="3">
    <source>
        <dbReference type="SMART" id="SM00822"/>
    </source>
</evidence>
<dbReference type="OrthoDB" id="9803333at2"/>
<dbReference type="GO" id="GO:0016616">
    <property type="term" value="F:oxidoreductase activity, acting on the CH-OH group of donors, NAD or NADP as acceptor"/>
    <property type="evidence" value="ECO:0007669"/>
    <property type="project" value="UniProtKB-ARBA"/>
</dbReference>
<gene>
    <name evidence="4" type="ORF">DWB85_07080</name>
</gene>
<dbReference type="InterPro" id="IPR057326">
    <property type="entry name" value="KR_dom"/>
</dbReference>
<dbReference type="PANTHER" id="PTHR42760:SF133">
    <property type="entry name" value="3-OXOACYL-[ACYL-CARRIER-PROTEIN] REDUCTASE"/>
    <property type="match status" value="1"/>
</dbReference>
<keyword evidence="2" id="KW-0560">Oxidoreductase</keyword>